<dbReference type="RefSeq" id="WP_300960796.1">
    <property type="nucleotide sequence ID" value="NZ_JAUHJR010000004.1"/>
</dbReference>
<feature type="region of interest" description="Disordered" evidence="1">
    <location>
        <begin position="1"/>
        <end position="21"/>
    </location>
</feature>
<dbReference type="EMBL" id="JAUHJR010000004">
    <property type="protein sequence ID" value="MDN4161853.1"/>
    <property type="molecule type" value="Genomic_DNA"/>
</dbReference>
<protein>
    <submittedName>
        <fullName evidence="2">Uncharacterized protein</fullName>
    </submittedName>
</protein>
<feature type="compositionally biased region" description="Low complexity" evidence="1">
    <location>
        <begin position="63"/>
        <end position="80"/>
    </location>
</feature>
<feature type="region of interest" description="Disordered" evidence="1">
    <location>
        <begin position="53"/>
        <end position="80"/>
    </location>
</feature>
<evidence type="ECO:0000313" key="3">
    <source>
        <dbReference type="Proteomes" id="UP001168537"/>
    </source>
</evidence>
<evidence type="ECO:0000313" key="2">
    <source>
        <dbReference type="EMBL" id="MDN4161853.1"/>
    </source>
</evidence>
<feature type="compositionally biased region" description="Basic and acidic residues" evidence="1">
    <location>
        <begin position="53"/>
        <end position="62"/>
    </location>
</feature>
<name>A0ABT8EUY8_9ACTN</name>
<reference evidence="2" key="1">
    <citation type="submission" date="2023-06" db="EMBL/GenBank/DDBJ databases">
        <title>Draft genome sequence of Nocardioides sp. SOB72.</title>
        <authorList>
            <person name="Zhang G."/>
        </authorList>
    </citation>
    <scope>NUCLEOTIDE SEQUENCE</scope>
    <source>
        <strain evidence="2">SOB72</strain>
    </source>
</reference>
<dbReference type="Proteomes" id="UP001168537">
    <property type="component" value="Unassembled WGS sequence"/>
</dbReference>
<gene>
    <name evidence="2" type="ORF">QWY29_10865</name>
</gene>
<sequence length="80" mass="8307">MDQEPDQPADGAADSGPVRTGVARVDEVLAAVEELEERPIEEHVGVFETAHGELRRALDGDPRAGTPSAPASTSSTTDPA</sequence>
<evidence type="ECO:0000256" key="1">
    <source>
        <dbReference type="SAM" id="MobiDB-lite"/>
    </source>
</evidence>
<accession>A0ABT8EUY8</accession>
<comment type="caution">
    <text evidence="2">The sequence shown here is derived from an EMBL/GenBank/DDBJ whole genome shotgun (WGS) entry which is preliminary data.</text>
</comment>
<proteinExistence type="predicted"/>
<keyword evidence="3" id="KW-1185">Reference proteome</keyword>
<organism evidence="2 3">
    <name type="scientific">Nocardioides abyssi</name>
    <dbReference type="NCBI Taxonomy" id="3058370"/>
    <lineage>
        <taxon>Bacteria</taxon>
        <taxon>Bacillati</taxon>
        <taxon>Actinomycetota</taxon>
        <taxon>Actinomycetes</taxon>
        <taxon>Propionibacteriales</taxon>
        <taxon>Nocardioidaceae</taxon>
        <taxon>Nocardioides</taxon>
    </lineage>
</organism>